<protein>
    <recommendedName>
        <fullName evidence="3">Zinc-ribbon domain-containing protein</fullName>
    </recommendedName>
</protein>
<reference evidence="4 5" key="1">
    <citation type="submission" date="2015-10" db="EMBL/GenBank/DDBJ databases">
        <title>A novel member of the family Ruminococcaceae isolated from human faeces.</title>
        <authorList>
            <person name="Shkoporov A.N."/>
            <person name="Chaplin A.V."/>
            <person name="Motuzova O.V."/>
            <person name="Kafarskaia L.I."/>
            <person name="Efimov B.A."/>
        </authorList>
    </citation>
    <scope>NUCLEOTIDE SEQUENCE [LARGE SCALE GENOMIC DNA]</scope>
    <source>
        <strain evidence="4 5">668</strain>
    </source>
</reference>
<feature type="transmembrane region" description="Helical" evidence="2">
    <location>
        <begin position="136"/>
        <end position="163"/>
    </location>
</feature>
<keyword evidence="2" id="KW-0472">Membrane</keyword>
<dbReference type="Proteomes" id="UP000053433">
    <property type="component" value="Unassembled WGS sequence"/>
</dbReference>
<feature type="domain" description="Zinc-ribbon" evidence="3">
    <location>
        <begin position="3"/>
        <end position="22"/>
    </location>
</feature>
<dbReference type="Pfam" id="PF13240">
    <property type="entry name" value="Zn_Ribbon_1"/>
    <property type="match status" value="1"/>
</dbReference>
<feature type="region of interest" description="Disordered" evidence="1">
    <location>
        <begin position="31"/>
        <end position="90"/>
    </location>
</feature>
<sequence length="169" mass="17611">MICEKCGEPIAQDALYCENCGARAALQADAAQNAAQARSASARKSMPLDEGGSPEQENPASEDAARPGRKRRRAKREKMPPADPPIPPEDMIPLTTGQCVGILLALCVPVLNLVLMLKWAYAAQGNESRRSLARAGLILTGVCIGASIVVLAAVTFAVSMGLVSVGGVV</sequence>
<comment type="caution">
    <text evidence="4">The sequence shown here is derived from an EMBL/GenBank/DDBJ whole genome shotgun (WGS) entry which is preliminary data.</text>
</comment>
<feature type="compositionally biased region" description="Low complexity" evidence="1">
    <location>
        <begin position="31"/>
        <end position="45"/>
    </location>
</feature>
<dbReference type="AlphaFoldDB" id="A0A0W7TTZ6"/>
<evidence type="ECO:0000259" key="3">
    <source>
        <dbReference type="Pfam" id="PF13240"/>
    </source>
</evidence>
<evidence type="ECO:0000256" key="1">
    <source>
        <dbReference type="SAM" id="MobiDB-lite"/>
    </source>
</evidence>
<evidence type="ECO:0000313" key="4">
    <source>
        <dbReference type="EMBL" id="KUE77322.1"/>
    </source>
</evidence>
<name>A0A0W7TTZ6_9FIRM</name>
<keyword evidence="2" id="KW-1133">Transmembrane helix</keyword>
<evidence type="ECO:0000313" key="5">
    <source>
        <dbReference type="Proteomes" id="UP000053433"/>
    </source>
</evidence>
<keyword evidence="2" id="KW-0812">Transmembrane</keyword>
<dbReference type="InterPro" id="IPR026870">
    <property type="entry name" value="Zinc_ribbon_dom"/>
</dbReference>
<feature type="transmembrane region" description="Helical" evidence="2">
    <location>
        <begin position="91"/>
        <end position="115"/>
    </location>
</feature>
<organism evidence="4 5">
    <name type="scientific">Ruthenibacterium lactatiformans</name>
    <dbReference type="NCBI Taxonomy" id="1550024"/>
    <lineage>
        <taxon>Bacteria</taxon>
        <taxon>Bacillati</taxon>
        <taxon>Bacillota</taxon>
        <taxon>Clostridia</taxon>
        <taxon>Eubacteriales</taxon>
        <taxon>Oscillospiraceae</taxon>
        <taxon>Ruthenibacterium</taxon>
    </lineage>
</organism>
<feature type="compositionally biased region" description="Basic residues" evidence="1">
    <location>
        <begin position="67"/>
        <end position="76"/>
    </location>
</feature>
<dbReference type="EMBL" id="LMUA01000003">
    <property type="protein sequence ID" value="KUE77322.1"/>
    <property type="molecule type" value="Genomic_DNA"/>
</dbReference>
<evidence type="ECO:0000256" key="2">
    <source>
        <dbReference type="SAM" id="Phobius"/>
    </source>
</evidence>
<gene>
    <name evidence="4" type="ORF">ASJ35_03340</name>
</gene>
<dbReference type="RefSeq" id="WP_058722771.1">
    <property type="nucleotide sequence ID" value="NZ_DBFXFE010000010.1"/>
</dbReference>
<accession>A0A0W7TTZ6</accession>
<proteinExistence type="predicted"/>
<feature type="compositionally biased region" description="Pro residues" evidence="1">
    <location>
        <begin position="81"/>
        <end position="90"/>
    </location>
</feature>